<sequence>EHRNGSWVVSTNPRQTTQSTPIVSPNSRINTTPTSRISPVYRQGTNSSATVSPNSPMKTPATCIVSPSTPRETPPSTSVVSSHRNLTTSSSTTITHPQLQKLLTPTAVSGNSIKEAVAPSTGMTVGMLVGKKKSHHKKVDGPKKKKKKSTLAGTTMHVPDGSDETLTHTRCNICNVWFEKEGKQKIRYHVLYHCPIKQYQCALCHYSHHEVGKIKRHRSTVHKDAPPSAEGEEVKNHQNVLTQACYDVFMKRAFPNYDTGKLTIGRSINYPNQVEELHECAICEKRVYKSLTAYHFVDKHEKQLVYNCELCKFKSVFKQRLEIHYQACHDCDHVGDFFGTCIDFRDPTTYLIKDVFPSFVDINDPKCEQELVTMAFIASGAVDIKTKKKLLAVQDGLADAHTVRVPKNIKCEGCHHDGMLVEAENLYDLFFHMKSHMSGRNQWCCPKDDCVFTATTKLGVDLHIYKDHKKAYLGSVVNRWSILQDDWKKLFTKCFPTVAHLYPTIKGIEFDARANEEKYK</sequence>
<feature type="compositionally biased region" description="Basic residues" evidence="2">
    <location>
        <begin position="130"/>
        <end position="149"/>
    </location>
</feature>
<dbReference type="Proteomes" id="UP001432322">
    <property type="component" value="Unassembled WGS sequence"/>
</dbReference>
<evidence type="ECO:0000256" key="1">
    <source>
        <dbReference type="PROSITE-ProRule" id="PRU00042"/>
    </source>
</evidence>
<feature type="domain" description="C2H2-type" evidence="3">
    <location>
        <begin position="199"/>
        <end position="227"/>
    </location>
</feature>
<keyword evidence="5" id="KW-1185">Reference proteome</keyword>
<accession>A0AAV5WZW3</accession>
<dbReference type="PROSITE" id="PS50157">
    <property type="entry name" value="ZINC_FINGER_C2H2_2"/>
    <property type="match status" value="1"/>
</dbReference>
<feature type="region of interest" description="Disordered" evidence="2">
    <location>
        <begin position="130"/>
        <end position="158"/>
    </location>
</feature>
<keyword evidence="1" id="KW-0863">Zinc-finger</keyword>
<feature type="region of interest" description="Disordered" evidence="2">
    <location>
        <begin position="1"/>
        <end position="94"/>
    </location>
</feature>
<dbReference type="GO" id="GO:0008270">
    <property type="term" value="F:zinc ion binding"/>
    <property type="evidence" value="ECO:0007669"/>
    <property type="project" value="UniProtKB-KW"/>
</dbReference>
<evidence type="ECO:0000313" key="5">
    <source>
        <dbReference type="Proteomes" id="UP001432322"/>
    </source>
</evidence>
<feature type="compositionally biased region" description="Polar residues" evidence="2">
    <location>
        <begin position="83"/>
        <end position="94"/>
    </location>
</feature>
<keyword evidence="1" id="KW-0862">Zinc</keyword>
<name>A0AAV5WZW3_9BILA</name>
<comment type="caution">
    <text evidence="4">The sequence shown here is derived from an EMBL/GenBank/DDBJ whole genome shotgun (WGS) entry which is preliminary data.</text>
</comment>
<dbReference type="AlphaFoldDB" id="A0AAV5WZW3"/>
<organism evidence="4 5">
    <name type="scientific">Pristionchus fissidentatus</name>
    <dbReference type="NCBI Taxonomy" id="1538716"/>
    <lineage>
        <taxon>Eukaryota</taxon>
        <taxon>Metazoa</taxon>
        <taxon>Ecdysozoa</taxon>
        <taxon>Nematoda</taxon>
        <taxon>Chromadorea</taxon>
        <taxon>Rhabditida</taxon>
        <taxon>Rhabditina</taxon>
        <taxon>Diplogasteromorpha</taxon>
        <taxon>Diplogasteroidea</taxon>
        <taxon>Neodiplogasteridae</taxon>
        <taxon>Pristionchus</taxon>
    </lineage>
</organism>
<evidence type="ECO:0000256" key="2">
    <source>
        <dbReference type="SAM" id="MobiDB-lite"/>
    </source>
</evidence>
<protein>
    <recommendedName>
        <fullName evidence="3">C2H2-type domain-containing protein</fullName>
    </recommendedName>
</protein>
<proteinExistence type="predicted"/>
<feature type="non-terminal residue" evidence="4">
    <location>
        <position position="1"/>
    </location>
</feature>
<feature type="compositionally biased region" description="Low complexity" evidence="2">
    <location>
        <begin position="65"/>
        <end position="82"/>
    </location>
</feature>
<reference evidence="4" key="1">
    <citation type="submission" date="2023-10" db="EMBL/GenBank/DDBJ databases">
        <title>Genome assembly of Pristionchus species.</title>
        <authorList>
            <person name="Yoshida K."/>
            <person name="Sommer R.J."/>
        </authorList>
    </citation>
    <scope>NUCLEOTIDE SEQUENCE</scope>
    <source>
        <strain evidence="4">RS5133</strain>
    </source>
</reference>
<dbReference type="SMART" id="SM00355">
    <property type="entry name" value="ZnF_C2H2"/>
    <property type="match status" value="5"/>
</dbReference>
<evidence type="ECO:0000259" key="3">
    <source>
        <dbReference type="PROSITE" id="PS50157"/>
    </source>
</evidence>
<gene>
    <name evidence="4" type="ORF">PFISCL1PPCAC_27521</name>
</gene>
<evidence type="ECO:0000313" key="4">
    <source>
        <dbReference type="EMBL" id="GMT36224.1"/>
    </source>
</evidence>
<dbReference type="EMBL" id="BTSY01000007">
    <property type="protein sequence ID" value="GMT36224.1"/>
    <property type="molecule type" value="Genomic_DNA"/>
</dbReference>
<dbReference type="InterPro" id="IPR013087">
    <property type="entry name" value="Znf_C2H2_type"/>
</dbReference>
<feature type="compositionally biased region" description="Polar residues" evidence="2">
    <location>
        <begin position="7"/>
        <end position="57"/>
    </location>
</feature>
<keyword evidence="1" id="KW-0479">Metal-binding</keyword>